<dbReference type="PANTHER" id="PTHR30081">
    <property type="entry name" value="PROTEIN-EXPORT MEMBRANE PROTEIN SEC"/>
    <property type="match status" value="1"/>
</dbReference>
<dbReference type="GO" id="GO:0005886">
    <property type="term" value="C:plasma membrane"/>
    <property type="evidence" value="ECO:0007669"/>
    <property type="project" value="UniProtKB-SubCell"/>
</dbReference>
<dbReference type="Gene3D" id="3.30.70.3400">
    <property type="match status" value="2"/>
</dbReference>
<evidence type="ECO:0000256" key="9">
    <source>
        <dbReference type="HAMAP-Rule" id="MF_01463"/>
    </source>
</evidence>
<evidence type="ECO:0000259" key="13">
    <source>
        <dbReference type="Pfam" id="PF22599"/>
    </source>
</evidence>
<evidence type="ECO:0000259" key="12">
    <source>
        <dbReference type="Pfam" id="PF21760"/>
    </source>
</evidence>
<dbReference type="NCBIfam" id="TIGR01129">
    <property type="entry name" value="secD"/>
    <property type="match status" value="1"/>
</dbReference>
<evidence type="ECO:0000256" key="3">
    <source>
        <dbReference type="ARBA" id="ARBA00022475"/>
    </source>
</evidence>
<keyword evidence="2 9" id="KW-0813">Transport</keyword>
<evidence type="ECO:0000256" key="1">
    <source>
        <dbReference type="ARBA" id="ARBA00004651"/>
    </source>
</evidence>
<feature type="transmembrane region" description="Helical" evidence="9">
    <location>
        <begin position="561"/>
        <end position="579"/>
    </location>
</feature>
<dbReference type="FunFam" id="1.20.1640.10:FF:000004">
    <property type="entry name" value="Protein translocase subunit SecD"/>
    <property type="match status" value="1"/>
</dbReference>
<proteinExistence type="inferred from homology"/>
<dbReference type="InterPro" id="IPR022646">
    <property type="entry name" value="SecD/SecF_CS"/>
</dbReference>
<evidence type="ECO:0000256" key="8">
    <source>
        <dbReference type="ARBA" id="ARBA00023136"/>
    </source>
</evidence>
<dbReference type="GO" id="GO:0006605">
    <property type="term" value="P:protein targeting"/>
    <property type="evidence" value="ECO:0007669"/>
    <property type="project" value="UniProtKB-UniRule"/>
</dbReference>
<comment type="function">
    <text evidence="9">Part of the Sec protein translocase complex. Interacts with the SecYEG preprotein conducting channel. SecDF uses the proton motive force (PMF) to complete protein translocation after the ATP-dependent function of SecA.</text>
</comment>
<dbReference type="InterPro" id="IPR055344">
    <property type="entry name" value="SecD_SecF_C_bact"/>
</dbReference>
<dbReference type="InterPro" id="IPR027398">
    <property type="entry name" value="SecD-TM"/>
</dbReference>
<dbReference type="Pfam" id="PF07549">
    <property type="entry name" value="Sec_GG"/>
    <property type="match status" value="1"/>
</dbReference>
<comment type="subcellular location">
    <subcellularLocation>
        <location evidence="1 9">Cell membrane</location>
        <topology evidence="1 9">Multi-pass membrane protein</topology>
    </subcellularLocation>
</comment>
<evidence type="ECO:0000256" key="7">
    <source>
        <dbReference type="ARBA" id="ARBA00023010"/>
    </source>
</evidence>
<feature type="transmembrane region" description="Helical" evidence="9">
    <location>
        <begin position="512"/>
        <end position="532"/>
    </location>
</feature>
<reference evidence="14 15" key="1">
    <citation type="submission" date="2020-08" db="EMBL/GenBank/DDBJ databases">
        <title>Genome sequence of Thermomonas brevis KACC 16975T.</title>
        <authorList>
            <person name="Hyun D.-W."/>
            <person name="Bae J.-W."/>
        </authorList>
    </citation>
    <scope>NUCLEOTIDE SEQUENCE [LARGE SCALE GENOMIC DNA]</scope>
    <source>
        <strain evidence="14 15">KACC 16975</strain>
    </source>
</reference>
<keyword evidence="8 9" id="KW-0472">Membrane</keyword>
<gene>
    <name evidence="9 14" type="primary">secD</name>
    <name evidence="14" type="ORF">H9L17_03190</name>
</gene>
<feature type="transmembrane region" description="Helical" evidence="9">
    <location>
        <begin position="591"/>
        <end position="614"/>
    </location>
</feature>
<keyword evidence="4 9" id="KW-0812">Transmembrane</keyword>
<dbReference type="GO" id="GO:0043952">
    <property type="term" value="P:protein transport by the Sec complex"/>
    <property type="evidence" value="ECO:0007669"/>
    <property type="project" value="UniProtKB-UniRule"/>
</dbReference>
<dbReference type="HAMAP" id="MF_01463_B">
    <property type="entry name" value="SecD_B"/>
    <property type="match status" value="1"/>
</dbReference>
<comment type="subunit">
    <text evidence="9">Forms a complex with SecF. Part of the essential Sec protein translocation apparatus which comprises SecA, SecYEG and auxiliary proteins SecDF-YajC and YidC.</text>
</comment>
<dbReference type="InterPro" id="IPR048634">
    <property type="entry name" value="SecD_SecF_C"/>
</dbReference>
<dbReference type="NCBIfam" id="TIGR00916">
    <property type="entry name" value="2A0604s01"/>
    <property type="match status" value="1"/>
</dbReference>
<evidence type="ECO:0000259" key="10">
    <source>
        <dbReference type="Pfam" id="PF02355"/>
    </source>
</evidence>
<dbReference type="Pfam" id="PF22599">
    <property type="entry name" value="SecDF_P1_head"/>
    <property type="match status" value="1"/>
</dbReference>
<name>A0A7G9QUZ9_9GAMM</name>
<dbReference type="GO" id="GO:0065002">
    <property type="term" value="P:intracellular protein transmembrane transport"/>
    <property type="evidence" value="ECO:0007669"/>
    <property type="project" value="UniProtKB-UniRule"/>
</dbReference>
<dbReference type="EMBL" id="CP060711">
    <property type="protein sequence ID" value="QNN47174.1"/>
    <property type="molecule type" value="Genomic_DNA"/>
</dbReference>
<dbReference type="AlphaFoldDB" id="A0A7G9QUZ9"/>
<evidence type="ECO:0000259" key="11">
    <source>
        <dbReference type="Pfam" id="PF13721"/>
    </source>
</evidence>
<keyword evidence="15" id="KW-1185">Reference proteome</keyword>
<keyword evidence="6 9" id="KW-1133">Transmembrane helix</keyword>
<dbReference type="InterPro" id="IPR054384">
    <property type="entry name" value="SecDF_P1_head"/>
</dbReference>
<dbReference type="PANTHER" id="PTHR30081:SF1">
    <property type="entry name" value="PROTEIN TRANSLOCASE SUBUNIT SECD"/>
    <property type="match status" value="1"/>
</dbReference>
<evidence type="ECO:0000256" key="4">
    <source>
        <dbReference type="ARBA" id="ARBA00022692"/>
    </source>
</evidence>
<evidence type="ECO:0000313" key="14">
    <source>
        <dbReference type="EMBL" id="QNN47174.1"/>
    </source>
</evidence>
<dbReference type="Pfam" id="PF13721">
    <property type="entry name" value="SecD-TM1"/>
    <property type="match status" value="1"/>
</dbReference>
<accession>A0A7G9QUZ9</accession>
<keyword evidence="3 9" id="KW-1003">Cell membrane</keyword>
<feature type="transmembrane region" description="Helical" evidence="9">
    <location>
        <begin position="462"/>
        <end position="481"/>
    </location>
</feature>
<evidence type="ECO:0000256" key="5">
    <source>
        <dbReference type="ARBA" id="ARBA00022927"/>
    </source>
</evidence>
<dbReference type="InterPro" id="IPR022813">
    <property type="entry name" value="SecD/SecF_arch_bac"/>
</dbReference>
<dbReference type="Pfam" id="PF02355">
    <property type="entry name" value="SecD_SecF_C"/>
    <property type="match status" value="1"/>
</dbReference>
<evidence type="ECO:0000256" key="6">
    <source>
        <dbReference type="ARBA" id="ARBA00022989"/>
    </source>
</evidence>
<sequence length="624" mass="67110">MLEYSRLKYLMILLTLALSVLYAVPNAFPQDPAVQITANRGARVDDALKARVEAALKKASVKAIGTEIDRDGNLLVRTASDDDQTRAADVVRDELGSSYVVALNQASTVPAWMQRLGAKPMFLGLDLRGGVYFLMQVDRQAALTKRFEATAEDIRSLLRDNRIRYVSVEPTAGGTVVAKLGAGQNVAEAQRLIVRDMPTYQLDAQGETISVRIPEAELNKILTDAVQQNIGTLSNRINELGVAEPIIQRQGADRVAVQLPGVQDTAQAKRILGATATLEYRGVVGEANDAVLARESGNVPPEARIYNRKEIGPDGKPMPVLLNKRVIASGEQLQSASSFFDSQSGTPAVRVRLNAIGGQRMFDYSSAHVGKLMAVVYIERIPEVKIIDGQEVHTTRTNEQVISVATIQGTLGKEFQTTGLESMKEASDLALLLRAGALAAPMDFVDERTIGPSLGKENIDRGLKAVGFSFIFALGFFLIYYRMFGLITCLALLINLLMVFALMSVIGATMSLPGLAGIALTVGMSVDANVLINERIREELRLGLPVQKAIAEGYDRASGTILDANVTAFLAGLAMFAFGSGPLKGFGMTTMLGIITSAYTAVSVSRGIATLIYGGKRKLKSVAI</sequence>
<dbReference type="Proteomes" id="UP000515977">
    <property type="component" value="Chromosome"/>
</dbReference>
<evidence type="ECO:0000313" key="15">
    <source>
        <dbReference type="Proteomes" id="UP000515977"/>
    </source>
</evidence>
<dbReference type="Gene3D" id="1.20.1640.10">
    <property type="entry name" value="Multidrug efflux transporter AcrB transmembrane domain"/>
    <property type="match status" value="1"/>
</dbReference>
<evidence type="ECO:0000256" key="2">
    <source>
        <dbReference type="ARBA" id="ARBA00022448"/>
    </source>
</evidence>
<dbReference type="Pfam" id="PF21760">
    <property type="entry name" value="SecD_1st"/>
    <property type="match status" value="1"/>
</dbReference>
<dbReference type="GO" id="GO:0015450">
    <property type="term" value="F:protein-transporting ATPase activity"/>
    <property type="evidence" value="ECO:0007669"/>
    <property type="project" value="InterPro"/>
</dbReference>
<feature type="domain" description="Protein export membrane protein SecD/SecF C-terminal" evidence="10">
    <location>
        <begin position="444"/>
        <end position="612"/>
    </location>
</feature>
<comment type="similarity">
    <text evidence="9">Belongs to the SecD/SecF family. SecD subfamily.</text>
</comment>
<dbReference type="SUPFAM" id="SSF82866">
    <property type="entry name" value="Multidrug efflux transporter AcrB transmembrane domain"/>
    <property type="match status" value="1"/>
</dbReference>
<keyword evidence="7 9" id="KW-0811">Translocation</keyword>
<protein>
    <recommendedName>
        <fullName evidence="9">Protein translocase subunit SecD</fullName>
    </recommendedName>
</protein>
<feature type="domain" description="SecDF P1 head subdomain" evidence="13">
    <location>
        <begin position="316"/>
        <end position="440"/>
    </location>
</feature>
<organism evidence="14 15">
    <name type="scientific">Thermomonas brevis</name>
    <dbReference type="NCBI Taxonomy" id="215691"/>
    <lineage>
        <taxon>Bacteria</taxon>
        <taxon>Pseudomonadati</taxon>
        <taxon>Pseudomonadota</taxon>
        <taxon>Gammaproteobacteria</taxon>
        <taxon>Lysobacterales</taxon>
        <taxon>Lysobacteraceae</taxon>
        <taxon>Thermomonas</taxon>
    </lineage>
</organism>
<dbReference type="InterPro" id="IPR048631">
    <property type="entry name" value="SecD_1st"/>
</dbReference>
<feature type="domain" description="SecD export protein N-terminal TM" evidence="11">
    <location>
        <begin position="3"/>
        <end position="103"/>
    </location>
</feature>
<keyword evidence="5 9" id="KW-0653">Protein transport</keyword>
<dbReference type="InterPro" id="IPR005791">
    <property type="entry name" value="SecD"/>
</dbReference>
<dbReference type="KEGG" id="tbv:H9L17_03190"/>
<dbReference type="RefSeq" id="WP_187570921.1">
    <property type="nucleotide sequence ID" value="NZ_CP060711.1"/>
</dbReference>
<feature type="domain" description="Protein translocase subunit SecDF P1" evidence="12">
    <location>
        <begin position="226"/>
        <end position="283"/>
    </location>
</feature>
<dbReference type="Gene3D" id="3.30.1360.200">
    <property type="match status" value="1"/>
</dbReference>
<comment type="caution">
    <text evidence="9">Lacks conserved residue(s) required for the propagation of feature annotation.</text>
</comment>
<feature type="transmembrane region" description="Helical" evidence="9">
    <location>
        <begin position="486"/>
        <end position="506"/>
    </location>
</feature>